<proteinExistence type="predicted"/>
<keyword evidence="1" id="KW-0732">Signal</keyword>
<comment type="caution">
    <text evidence="2">The sequence shown here is derived from an EMBL/GenBank/DDBJ whole genome shotgun (WGS) entry which is preliminary data.</text>
</comment>
<accession>A0ABP9D5B8</accession>
<dbReference type="EMBL" id="BAABJX010000018">
    <property type="protein sequence ID" value="GAA4827182.1"/>
    <property type="molecule type" value="Genomic_DNA"/>
</dbReference>
<dbReference type="InterPro" id="IPR013783">
    <property type="entry name" value="Ig-like_fold"/>
</dbReference>
<dbReference type="RefSeq" id="WP_345369716.1">
    <property type="nucleotide sequence ID" value="NZ_BAABJX010000018.1"/>
</dbReference>
<evidence type="ECO:0008006" key="4">
    <source>
        <dbReference type="Google" id="ProtNLM"/>
    </source>
</evidence>
<sequence>MRHSVLILLFFLSSLSLGMSQTPAISFEQDSVYLGDIPLSDSSITHTFRFTSMTYAPVSIRSVSTDCACTVASFNKEKLKKGESGEITVEFSPYKAGAFNKKFKVRIEELNQTKELTIAGYITPQHISIETKYPYKKGPLRLQNKIVSLGTIYSQGIIKKQLYLYNDSDKDILFNKAPLSPNHIGVTFEGKPMIKAKSEGSVQLFYDPAARNHMGFTQDTVVFYTNDSTLKKLSLPITASIVYAPSPDELLKPHKPQVRIVDEYIKLGKINLDSYRIVNVRVLNQGAAPLTIQNVETSPGAEVMTIEETTVRPMQTVNINIKLLPTTYRGEVRTTITIFTNDPEKPISQAVIVAYSL</sequence>
<evidence type="ECO:0000313" key="2">
    <source>
        <dbReference type="EMBL" id="GAA4827182.1"/>
    </source>
</evidence>
<reference evidence="3" key="1">
    <citation type="journal article" date="2019" name="Int. J. Syst. Evol. Microbiol.">
        <title>The Global Catalogue of Microorganisms (GCM) 10K type strain sequencing project: providing services to taxonomists for standard genome sequencing and annotation.</title>
        <authorList>
            <consortium name="The Broad Institute Genomics Platform"/>
            <consortium name="The Broad Institute Genome Sequencing Center for Infectious Disease"/>
            <person name="Wu L."/>
            <person name="Ma J."/>
        </authorList>
    </citation>
    <scope>NUCLEOTIDE SEQUENCE [LARGE SCALE GENOMIC DNA]</scope>
    <source>
        <strain evidence="3">JCM 18326</strain>
    </source>
</reference>
<feature type="signal peptide" evidence="1">
    <location>
        <begin position="1"/>
        <end position="18"/>
    </location>
</feature>
<evidence type="ECO:0000256" key="1">
    <source>
        <dbReference type="SAM" id="SignalP"/>
    </source>
</evidence>
<feature type="chain" id="PRO_5047358920" description="DUF1573 domain-containing protein" evidence="1">
    <location>
        <begin position="19"/>
        <end position="357"/>
    </location>
</feature>
<gene>
    <name evidence="2" type="ORF">GCM10023331_09950</name>
</gene>
<dbReference type="Proteomes" id="UP001500298">
    <property type="component" value="Unassembled WGS sequence"/>
</dbReference>
<name>A0ABP9D5B8_9BACT</name>
<keyword evidence="3" id="KW-1185">Reference proteome</keyword>
<dbReference type="Pfam" id="PF07610">
    <property type="entry name" value="DUF1573"/>
    <property type="match status" value="2"/>
</dbReference>
<protein>
    <recommendedName>
        <fullName evidence="4">DUF1573 domain-containing protein</fullName>
    </recommendedName>
</protein>
<evidence type="ECO:0000313" key="3">
    <source>
        <dbReference type="Proteomes" id="UP001500298"/>
    </source>
</evidence>
<dbReference type="PANTHER" id="PTHR37833">
    <property type="entry name" value="LIPOPROTEIN-RELATED"/>
    <property type="match status" value="1"/>
</dbReference>
<dbReference type="InterPro" id="IPR011467">
    <property type="entry name" value="DUF1573"/>
</dbReference>
<dbReference type="Gene3D" id="2.60.40.10">
    <property type="entry name" value="Immunoglobulins"/>
    <property type="match status" value="2"/>
</dbReference>
<dbReference type="PANTHER" id="PTHR37833:SF1">
    <property type="entry name" value="SIGNAL PEPTIDE PROTEIN"/>
    <property type="match status" value="1"/>
</dbReference>
<organism evidence="2 3">
    <name type="scientific">Algivirga pacifica</name>
    <dbReference type="NCBI Taxonomy" id="1162670"/>
    <lineage>
        <taxon>Bacteria</taxon>
        <taxon>Pseudomonadati</taxon>
        <taxon>Bacteroidota</taxon>
        <taxon>Cytophagia</taxon>
        <taxon>Cytophagales</taxon>
        <taxon>Flammeovirgaceae</taxon>
        <taxon>Algivirga</taxon>
    </lineage>
</organism>